<feature type="transmembrane region" description="Helical" evidence="2">
    <location>
        <begin position="171"/>
        <end position="193"/>
    </location>
</feature>
<gene>
    <name evidence="3" type="ORF">HMPREF9719_00992</name>
</gene>
<dbReference type="HOGENOM" id="CLU_089225_0_0_11"/>
<keyword evidence="2" id="KW-0812">Transmembrane</keyword>
<dbReference type="AlphaFoldDB" id="K0Z442"/>
<evidence type="ECO:0000256" key="2">
    <source>
        <dbReference type="SAM" id="Phobius"/>
    </source>
</evidence>
<keyword evidence="2" id="KW-1133">Transmembrane helix</keyword>
<keyword evidence="2" id="KW-0472">Membrane</keyword>
<dbReference type="STRING" id="29321.AAV33_06210"/>
<dbReference type="InterPro" id="IPR017195">
    <property type="entry name" value="ABC_thiamin-permease_prd"/>
</dbReference>
<dbReference type="Pfam" id="PF09819">
    <property type="entry name" value="ABC_cobalt"/>
    <property type="match status" value="1"/>
</dbReference>
<dbReference type="PIRSF" id="PIRSF037394">
    <property type="entry name" value="ABC_thiamine-permease_YkoE_prd"/>
    <property type="match status" value="1"/>
</dbReference>
<feature type="transmembrane region" description="Helical" evidence="2">
    <location>
        <begin position="113"/>
        <end position="133"/>
    </location>
</feature>
<dbReference type="PATRIC" id="fig|883169.3.peg.956"/>
<reference evidence="3 4" key="1">
    <citation type="submission" date="2012-08" db="EMBL/GenBank/DDBJ databases">
        <title>The Genome Sequence of Turicella otitidis ATCC 51513.</title>
        <authorList>
            <consortium name="The Broad Institute Genome Sequencing Platform"/>
            <person name="Earl A."/>
            <person name="Ward D."/>
            <person name="Feldgarden M."/>
            <person name="Gevers D."/>
            <person name="Huys G."/>
            <person name="Walker B."/>
            <person name="Young S.K."/>
            <person name="Zeng Q."/>
            <person name="Gargeya S."/>
            <person name="Fitzgerald M."/>
            <person name="Haas B."/>
            <person name="Abouelleil A."/>
            <person name="Alvarado L."/>
            <person name="Arachchi H.M."/>
            <person name="Berlin A.M."/>
            <person name="Chapman S.B."/>
            <person name="Goldberg J."/>
            <person name="Griggs A."/>
            <person name="Gujja S."/>
            <person name="Hansen M."/>
            <person name="Howarth C."/>
            <person name="Imamovic A."/>
            <person name="Larimer J."/>
            <person name="McCowen C."/>
            <person name="Montmayeur A."/>
            <person name="Murphy C."/>
            <person name="Neiman D."/>
            <person name="Pearson M."/>
            <person name="Priest M."/>
            <person name="Roberts A."/>
            <person name="Saif S."/>
            <person name="Shea T."/>
            <person name="Sisk P."/>
            <person name="Sykes S."/>
            <person name="Wortman J."/>
            <person name="Nusbaum C."/>
            <person name="Birren B."/>
        </authorList>
    </citation>
    <scope>NUCLEOTIDE SEQUENCE [LARGE SCALE GENOMIC DNA]</scope>
    <source>
        <strain evidence="3 4">ATCC 51513</strain>
    </source>
</reference>
<dbReference type="RefSeq" id="WP_004600882.1">
    <property type="nucleotide sequence ID" value="NZ_HF541866.1"/>
</dbReference>
<comment type="caution">
    <text evidence="3">The sequence shown here is derived from an EMBL/GenBank/DDBJ whole genome shotgun (WGS) entry which is preliminary data.</text>
</comment>
<dbReference type="eggNOG" id="COG4721">
    <property type="taxonomic scope" value="Bacteria"/>
</dbReference>
<evidence type="ECO:0000313" key="4">
    <source>
        <dbReference type="Proteomes" id="UP000006078"/>
    </source>
</evidence>
<dbReference type="Proteomes" id="UP000006078">
    <property type="component" value="Unassembled WGS sequence"/>
</dbReference>
<feature type="transmembrane region" description="Helical" evidence="2">
    <location>
        <begin position="31"/>
        <end position="51"/>
    </location>
</feature>
<proteinExistence type="predicted"/>
<sequence length="212" mass="21647">MTTDNTGKDDTSRWEAPGAGGSRLSWRVVDIVVAAVLGVAGGLIFWVWNFIGGFGYEVFDAVTPGLGGLAIGIWLIAGVVGGLIIRKPGAALLVELIASIVSAVLGNQWGATVILSGAAQGLGAELVFLAFAYRSFKLPVGVLAGVGAAVGAFLLELVTSANYARSLEFNIIYLACVVVSGAIIAGALGWAVVRGLAKTGALDRFAAGREAR</sequence>
<protein>
    <recommendedName>
        <fullName evidence="5">HMP/thiamine permease protein ykoE</fullName>
    </recommendedName>
</protein>
<evidence type="ECO:0000313" key="3">
    <source>
        <dbReference type="EMBL" id="EJZ82110.1"/>
    </source>
</evidence>
<evidence type="ECO:0000256" key="1">
    <source>
        <dbReference type="SAM" id="MobiDB-lite"/>
    </source>
</evidence>
<evidence type="ECO:0008006" key="5">
    <source>
        <dbReference type="Google" id="ProtNLM"/>
    </source>
</evidence>
<name>K0Z442_9CORY</name>
<feature type="transmembrane region" description="Helical" evidence="2">
    <location>
        <begin position="63"/>
        <end position="85"/>
    </location>
</feature>
<feature type="region of interest" description="Disordered" evidence="1">
    <location>
        <begin position="1"/>
        <end position="20"/>
    </location>
</feature>
<feature type="transmembrane region" description="Helical" evidence="2">
    <location>
        <begin position="140"/>
        <end position="159"/>
    </location>
</feature>
<dbReference type="EMBL" id="AHAE01000042">
    <property type="protein sequence ID" value="EJZ82110.1"/>
    <property type="molecule type" value="Genomic_DNA"/>
</dbReference>
<dbReference type="OrthoDB" id="8017424at2"/>
<accession>K0Z442</accession>
<feature type="compositionally biased region" description="Basic and acidic residues" evidence="1">
    <location>
        <begin position="1"/>
        <end position="13"/>
    </location>
</feature>
<organism evidence="3 4">
    <name type="scientific">Corynebacterium otitidis ATCC 51513</name>
    <dbReference type="NCBI Taxonomy" id="883169"/>
    <lineage>
        <taxon>Bacteria</taxon>
        <taxon>Bacillati</taxon>
        <taxon>Actinomycetota</taxon>
        <taxon>Actinomycetes</taxon>
        <taxon>Mycobacteriales</taxon>
        <taxon>Corynebacteriaceae</taxon>
        <taxon>Corynebacterium</taxon>
    </lineage>
</organism>
<keyword evidence="4" id="KW-1185">Reference proteome</keyword>
<feature type="transmembrane region" description="Helical" evidence="2">
    <location>
        <begin position="90"/>
        <end position="107"/>
    </location>
</feature>